<comment type="caution">
    <text evidence="1">The sequence shown here is derived from an EMBL/GenBank/DDBJ whole genome shotgun (WGS) entry which is preliminary data.</text>
</comment>
<accession>A0A0V7ZGC6</accession>
<evidence type="ECO:0000313" key="1">
    <source>
        <dbReference type="EMBL" id="KST63531.1"/>
    </source>
</evidence>
<dbReference type="RefSeq" id="WP_058184395.1">
    <property type="nucleotide sequence ID" value="NZ_LMTZ01000137.1"/>
</dbReference>
<dbReference type="EMBL" id="LMTZ01000137">
    <property type="protein sequence ID" value="KST63531.1"/>
    <property type="molecule type" value="Genomic_DNA"/>
</dbReference>
<dbReference type="AlphaFoldDB" id="A0A0V7ZGC6"/>
<name>A0A0V7ZGC6_9CYAN</name>
<proteinExistence type="predicted"/>
<evidence type="ECO:0000313" key="2">
    <source>
        <dbReference type="Proteomes" id="UP000053372"/>
    </source>
</evidence>
<sequence>MIPARVTPFWLEQKHIEQSQAEIKDYQRRVEYSRKYNKVELLAINGQSLSEKSNRPCLLPIPKINPKFKPKPLPILKNKAKPKPKPKLKVEKECEVKPKLKSRVSTLSQPVRILPLSSKNTFELSFCRELAIKVNGQTEVNTPDGRIDVLTSSCLIEVKVAHNWKHGIGQLLVYGAYHPGKQLTLVLIGEHCEICRYRAIKHCAKLNIDVFTEYDYGWEKVNCKRN</sequence>
<gene>
    <name evidence="1" type="ORF">BC008_13790</name>
</gene>
<reference evidence="1 2" key="1">
    <citation type="journal article" date="2015" name="Genome Announc.">
        <title>Draft Genome of the Euendolithic (true boring) Cyanobacterium Mastigocoleus testarum strain BC008.</title>
        <authorList>
            <person name="Guida B.S."/>
            <person name="Garcia-Pichel F."/>
        </authorList>
    </citation>
    <scope>NUCLEOTIDE SEQUENCE [LARGE SCALE GENOMIC DNA]</scope>
    <source>
        <strain evidence="1 2">BC008</strain>
    </source>
</reference>
<dbReference type="Proteomes" id="UP000053372">
    <property type="component" value="Unassembled WGS sequence"/>
</dbReference>
<protein>
    <submittedName>
        <fullName evidence="1">Uncharacterized protein</fullName>
    </submittedName>
</protein>
<keyword evidence="2" id="KW-1185">Reference proteome</keyword>
<organism evidence="1 2">
    <name type="scientific">Mastigocoleus testarum BC008</name>
    <dbReference type="NCBI Taxonomy" id="371196"/>
    <lineage>
        <taxon>Bacteria</taxon>
        <taxon>Bacillati</taxon>
        <taxon>Cyanobacteriota</taxon>
        <taxon>Cyanophyceae</taxon>
        <taxon>Nostocales</taxon>
        <taxon>Hapalosiphonaceae</taxon>
        <taxon>Mastigocoleus</taxon>
    </lineage>
</organism>